<dbReference type="AlphaFoldDB" id="G0VHT2"/>
<accession>G0VHT2</accession>
<evidence type="ECO:0000313" key="8">
    <source>
        <dbReference type="Proteomes" id="UP000001640"/>
    </source>
</evidence>
<dbReference type="InParanoid" id="G0VHT2"/>
<dbReference type="InterPro" id="IPR014844">
    <property type="entry name" value="PalH"/>
</dbReference>
<dbReference type="GO" id="GO:0071467">
    <property type="term" value="P:cellular response to pH"/>
    <property type="evidence" value="ECO:0007669"/>
    <property type="project" value="TreeGrafter"/>
</dbReference>
<keyword evidence="4 5" id="KW-0472">Membrane</keyword>
<evidence type="ECO:0000256" key="1">
    <source>
        <dbReference type="ARBA" id="ARBA00004141"/>
    </source>
</evidence>
<evidence type="ECO:0000256" key="2">
    <source>
        <dbReference type="ARBA" id="ARBA00022692"/>
    </source>
</evidence>
<evidence type="ECO:0000256" key="3">
    <source>
        <dbReference type="ARBA" id="ARBA00022989"/>
    </source>
</evidence>
<comment type="subcellular location">
    <subcellularLocation>
        <location evidence="1">Membrane</location>
        <topology evidence="1">Multi-pass membrane protein</topology>
    </subcellularLocation>
</comment>
<dbReference type="eggNOG" id="ENOG502RJKI">
    <property type="taxonomic scope" value="Eukaryota"/>
</dbReference>
<proteinExistence type="predicted"/>
<dbReference type="Proteomes" id="UP000001640">
    <property type="component" value="Chromosome 7"/>
</dbReference>
<feature type="transmembrane region" description="Helical" evidence="5">
    <location>
        <begin position="473"/>
        <end position="492"/>
    </location>
</feature>
<dbReference type="GO" id="GO:0007124">
    <property type="term" value="P:pseudohyphal growth"/>
    <property type="evidence" value="ECO:0007669"/>
    <property type="project" value="EnsemblFungi"/>
</dbReference>
<reference key="2">
    <citation type="submission" date="2011-08" db="EMBL/GenBank/DDBJ databases">
        <title>Genome sequence of Naumovozyma castellii.</title>
        <authorList>
            <person name="Gordon J.L."/>
            <person name="Armisen D."/>
            <person name="Proux-Wera E."/>
            <person name="OhEigeartaigh S.S."/>
            <person name="Byrne K.P."/>
            <person name="Wolfe K.H."/>
        </authorList>
    </citation>
    <scope>NUCLEOTIDE SEQUENCE</scope>
    <source>
        <strain>Type strain:CBS 4309</strain>
    </source>
</reference>
<dbReference type="GeneID" id="96904632"/>
<protein>
    <submittedName>
        <fullName evidence="7">Uncharacterized protein</fullName>
    </submittedName>
</protein>
<dbReference type="Pfam" id="PF08733">
    <property type="entry name" value="PalH"/>
    <property type="match status" value="1"/>
</dbReference>
<keyword evidence="8" id="KW-1185">Reference proteome</keyword>
<name>G0VHT2_NAUCA</name>
<keyword evidence="3 5" id="KW-1133">Transmembrane helix</keyword>
<gene>
    <name evidence="7" type="primary">NCAS0G00790</name>
    <name evidence="7" type="ordered locus">NCAS_0G00790</name>
</gene>
<sequence>MRIRVLFPLLFWLSLIIHTVPGHYLPRRPLGPPPLHNRDRNKNFMNRDDILPFLNRRHHRQPYPPPLPFPNPTHTISLPPVPPPISHNPHYQNFTQLYQYLMSNHNASSTYYLSELISETILDVYRNHCQVNVLNSGFLTINNTDTDSKFLNFDNATLNSPALFLRCNKNTTFTTSNGTIYDSGMYFASILKIFAETAPHLPLTNHTDPILQRDHFMDGMIMITFNATAICVGSWMIYLLLLLLPSDNHNNKRIIVHIYVLFFAVVHTAQLKDAVDLVFKVQYLGNYQNSQNYENKIVNSNTYRVCEIVSNVLSNINWILLVFYMYHNNNEINFPQLKRFTPRWLNTKNRLIFIVGSLLSISDNIMYGILLWKKDLDVLRGFYKALELTIYSLFIYLISAFIWNNFGFILTPRRIKQQREKNSIKKKFQLLWNDYHETIPLMIYNFVVFVLSFVLTILFTANNFYLQRWKYDIIYFLKLLITTNVWGLFGVLEKREIILHKRTVLGRKITNSDKYFSNPFMEYSDNDENGTLDNQSISNNNNEDCKHLKLSLSYPLTIWRSGIKRFKDHRALHKESNKLRTKHQLQKNDNTLLSATTLRSGRNLSPSFSSVHEQHIYDSDAISQETELTRNFIYDHD</sequence>
<dbReference type="HOGENOM" id="CLU_031414_0_0_1"/>
<organism evidence="7 8">
    <name type="scientific">Naumovozyma castellii</name>
    <name type="common">Yeast</name>
    <name type="synonym">Saccharomyces castellii</name>
    <dbReference type="NCBI Taxonomy" id="27288"/>
    <lineage>
        <taxon>Eukaryota</taxon>
        <taxon>Fungi</taxon>
        <taxon>Dikarya</taxon>
        <taxon>Ascomycota</taxon>
        <taxon>Saccharomycotina</taxon>
        <taxon>Saccharomycetes</taxon>
        <taxon>Saccharomycetales</taxon>
        <taxon>Saccharomycetaceae</taxon>
        <taxon>Naumovozyma</taxon>
    </lineage>
</organism>
<dbReference type="KEGG" id="ncs:NCAS_0G00790"/>
<dbReference type="GO" id="GO:0005886">
    <property type="term" value="C:plasma membrane"/>
    <property type="evidence" value="ECO:0007669"/>
    <property type="project" value="EnsemblFungi"/>
</dbReference>
<evidence type="ECO:0000256" key="5">
    <source>
        <dbReference type="SAM" id="Phobius"/>
    </source>
</evidence>
<dbReference type="OMA" id="WNDYHET"/>
<dbReference type="RefSeq" id="XP_003677319.1">
    <property type="nucleotide sequence ID" value="XM_003677271.1"/>
</dbReference>
<dbReference type="OrthoDB" id="4033945at2759"/>
<feature type="transmembrane region" description="Helical" evidence="5">
    <location>
        <begin position="351"/>
        <end position="370"/>
    </location>
</feature>
<dbReference type="FunCoup" id="G0VHT2">
    <property type="interactions" value="29"/>
</dbReference>
<reference evidence="7 8" key="1">
    <citation type="journal article" date="2011" name="Proc. Natl. Acad. Sci. U.S.A.">
        <title>Evolutionary erosion of yeast sex chromosomes by mating-type switching accidents.</title>
        <authorList>
            <person name="Gordon J.L."/>
            <person name="Armisen D."/>
            <person name="Proux-Wera E."/>
            <person name="Oheigeartaigh S.S."/>
            <person name="Byrne K.P."/>
            <person name="Wolfe K.H."/>
        </authorList>
    </citation>
    <scope>NUCLEOTIDE SEQUENCE [LARGE SCALE GENOMIC DNA]</scope>
    <source>
        <strain evidence="8">ATCC 76901 / BCRC 22586 / CBS 4309 / NBRC 1992 / NRRL Y-12630</strain>
    </source>
</reference>
<evidence type="ECO:0000313" key="7">
    <source>
        <dbReference type="EMBL" id="CCC70966.1"/>
    </source>
</evidence>
<feature type="transmembrane region" description="Helical" evidence="5">
    <location>
        <begin position="390"/>
        <end position="411"/>
    </location>
</feature>
<dbReference type="PANTHER" id="PTHR35779">
    <property type="entry name" value="PH-RESPONSE REGULATOR PROTEIN PALH/RIM21"/>
    <property type="match status" value="1"/>
</dbReference>
<feature type="chain" id="PRO_5003410828" evidence="6">
    <location>
        <begin position="23"/>
        <end position="637"/>
    </location>
</feature>
<evidence type="ECO:0000256" key="6">
    <source>
        <dbReference type="SAM" id="SignalP"/>
    </source>
</evidence>
<dbReference type="EMBL" id="HE576758">
    <property type="protein sequence ID" value="CCC70966.1"/>
    <property type="molecule type" value="Genomic_DNA"/>
</dbReference>
<feature type="signal peptide" evidence="6">
    <location>
        <begin position="1"/>
        <end position="22"/>
    </location>
</feature>
<keyword evidence="2 5" id="KW-0812">Transmembrane</keyword>
<evidence type="ECO:0000256" key="4">
    <source>
        <dbReference type="ARBA" id="ARBA00023136"/>
    </source>
</evidence>
<dbReference type="PANTHER" id="PTHR35779:SF2">
    <property type="entry name" value="PROTEIN DFG16"/>
    <property type="match status" value="1"/>
</dbReference>
<keyword evidence="6" id="KW-0732">Signal</keyword>
<dbReference type="GO" id="GO:0016485">
    <property type="term" value="P:protein processing"/>
    <property type="evidence" value="ECO:0007669"/>
    <property type="project" value="EnsemblFungi"/>
</dbReference>
<feature type="transmembrane region" description="Helical" evidence="5">
    <location>
        <begin position="441"/>
        <end position="461"/>
    </location>
</feature>
<dbReference type="STRING" id="1064592.G0VHT2"/>
<feature type="transmembrane region" description="Helical" evidence="5">
    <location>
        <begin position="254"/>
        <end position="271"/>
    </location>
</feature>
<feature type="transmembrane region" description="Helical" evidence="5">
    <location>
        <begin position="219"/>
        <end position="242"/>
    </location>
</feature>
<feature type="transmembrane region" description="Helical" evidence="5">
    <location>
        <begin position="308"/>
        <end position="326"/>
    </location>
</feature>